<dbReference type="AlphaFoldDB" id="A0A134AKW5"/>
<dbReference type="GO" id="GO:0030170">
    <property type="term" value="F:pyridoxal phosphate binding"/>
    <property type="evidence" value="ECO:0007669"/>
    <property type="project" value="InterPro"/>
</dbReference>
<keyword evidence="5" id="KW-0663">Pyridoxal phosphate</keyword>
<dbReference type="PANTHER" id="PTHR46383">
    <property type="entry name" value="ASPARTATE AMINOTRANSFERASE"/>
    <property type="match status" value="1"/>
</dbReference>
<dbReference type="GO" id="GO:0006520">
    <property type="term" value="P:amino acid metabolic process"/>
    <property type="evidence" value="ECO:0007669"/>
    <property type="project" value="InterPro"/>
</dbReference>
<reference evidence="8" key="1">
    <citation type="submission" date="2016-01" db="EMBL/GenBank/DDBJ databases">
        <authorList>
            <person name="Mitreva M."/>
            <person name="Pepin K.H."/>
            <person name="Mihindukulasuriya K.A."/>
            <person name="Fulton R."/>
            <person name="Fronick C."/>
            <person name="O'Laughlin M."/>
            <person name="Miner T."/>
            <person name="Herter B."/>
            <person name="Rosa B.A."/>
            <person name="Cordes M."/>
            <person name="Tomlinson C."/>
            <person name="Wollam A."/>
            <person name="Palsikar V.B."/>
            <person name="Mardis E.R."/>
            <person name="Wilson R.K."/>
        </authorList>
    </citation>
    <scope>NUCLEOTIDE SEQUENCE [LARGE SCALE GENOMIC DNA]</scope>
    <source>
        <strain evidence="8">DNF00729</strain>
    </source>
</reference>
<comment type="caution">
    <text evidence="7">The sequence shown here is derived from an EMBL/GenBank/DDBJ whole genome shotgun (WGS) entry which is preliminary data.</text>
</comment>
<evidence type="ECO:0000256" key="4">
    <source>
        <dbReference type="ARBA" id="ARBA00022679"/>
    </source>
</evidence>
<evidence type="ECO:0000256" key="2">
    <source>
        <dbReference type="ARBA" id="ARBA00007441"/>
    </source>
</evidence>
<keyword evidence="8" id="KW-1185">Reference proteome</keyword>
<dbReference type="CDD" id="cd00609">
    <property type="entry name" value="AAT_like"/>
    <property type="match status" value="1"/>
</dbReference>
<dbReference type="InterPro" id="IPR015422">
    <property type="entry name" value="PyrdxlP-dep_Trfase_small"/>
</dbReference>
<evidence type="ECO:0000256" key="3">
    <source>
        <dbReference type="ARBA" id="ARBA00022576"/>
    </source>
</evidence>
<organism evidence="7 8">
    <name type="scientific">Aedoeadaptatus coxii</name>
    <dbReference type="NCBI Taxonomy" id="755172"/>
    <lineage>
        <taxon>Bacteria</taxon>
        <taxon>Bacillati</taxon>
        <taxon>Bacillota</taxon>
        <taxon>Tissierellia</taxon>
        <taxon>Tissierellales</taxon>
        <taxon>Peptoniphilaceae</taxon>
        <taxon>Aedoeadaptatus</taxon>
    </lineage>
</organism>
<proteinExistence type="inferred from homology"/>
<dbReference type="OrthoDB" id="9802328at2"/>
<gene>
    <name evidence="7" type="ORF">HMPREF1863_00201</name>
</gene>
<dbReference type="Gene3D" id="3.40.640.10">
    <property type="entry name" value="Type I PLP-dependent aspartate aminotransferase-like (Major domain)"/>
    <property type="match status" value="1"/>
</dbReference>
<comment type="cofactor">
    <cofactor evidence="1">
        <name>pyridoxal 5'-phosphate</name>
        <dbReference type="ChEBI" id="CHEBI:597326"/>
    </cofactor>
</comment>
<dbReference type="STRING" id="755172.HMPREF1863_00201"/>
<dbReference type="Proteomes" id="UP000070442">
    <property type="component" value="Unassembled WGS sequence"/>
</dbReference>
<dbReference type="NCBIfam" id="NF005744">
    <property type="entry name" value="PRK07568.1"/>
    <property type="match status" value="1"/>
</dbReference>
<dbReference type="InterPro" id="IPR004839">
    <property type="entry name" value="Aminotransferase_I/II_large"/>
</dbReference>
<dbReference type="InterPro" id="IPR015424">
    <property type="entry name" value="PyrdxlP-dep_Trfase"/>
</dbReference>
<dbReference type="SUPFAM" id="SSF53383">
    <property type="entry name" value="PLP-dependent transferases"/>
    <property type="match status" value="1"/>
</dbReference>
<dbReference type="Gene3D" id="3.90.1150.10">
    <property type="entry name" value="Aspartate Aminotransferase, domain 1"/>
    <property type="match status" value="1"/>
</dbReference>
<evidence type="ECO:0000256" key="1">
    <source>
        <dbReference type="ARBA" id="ARBA00001933"/>
    </source>
</evidence>
<keyword evidence="3 7" id="KW-0032">Aminotransferase</keyword>
<name>A0A134AKW5_9FIRM</name>
<dbReference type="Pfam" id="PF00155">
    <property type="entry name" value="Aminotran_1_2"/>
    <property type="match status" value="1"/>
</dbReference>
<dbReference type="EMBL" id="LSDG01000005">
    <property type="protein sequence ID" value="KXB68180.1"/>
    <property type="molecule type" value="Genomic_DNA"/>
</dbReference>
<accession>A0A134AKW5</accession>
<evidence type="ECO:0000313" key="7">
    <source>
        <dbReference type="EMBL" id="KXB68180.1"/>
    </source>
</evidence>
<feature type="domain" description="Aminotransferase class I/classII large" evidence="6">
    <location>
        <begin position="31"/>
        <end position="344"/>
    </location>
</feature>
<dbReference type="InterPro" id="IPR015421">
    <property type="entry name" value="PyrdxlP-dep_Trfase_major"/>
</dbReference>
<keyword evidence="4 7" id="KW-0808">Transferase</keyword>
<dbReference type="GO" id="GO:0008483">
    <property type="term" value="F:transaminase activity"/>
    <property type="evidence" value="ECO:0007669"/>
    <property type="project" value="UniProtKB-KW"/>
</dbReference>
<comment type="similarity">
    <text evidence="2">Belongs to the class-I pyridoxal-phosphate-dependent aminotransferase family.</text>
</comment>
<sequence length="396" mass="44340">MKLSNRIESMPYSAIRKLTPYANKAKEAGKKVYHLNIGAPDVETPQVFFDAIKNIDMKVLSYAPSPGLPELREGMAKYYQRRDIPMTADDIVVTAGGSEALLFTLLAITDVGDEILTCEPYYTNYLSYFIETSTTVTTFPTVVENDFHLPSREVIESKITDKTKAILLANPGNPTGAVYTQEEIELIADIAIDNNLWIIAEELYREFIFDGKKFHSFGTIERIQDRLILQDSISKRFSGCGARIGNLASMNKDFIAAANKLATARLAAPTVDMIGAAALYEMDDSYLDQISDIYQERRDVIVEELNKIEGVKCNMAGGAFYTVADLPVEDAEDFCRWLLEEFDVDGETVMMAPAAGFYEHSENFKSQVRLAYVLNNDAIRKAMHILDEGLKAYKAR</sequence>
<dbReference type="InterPro" id="IPR050596">
    <property type="entry name" value="AspAT/PAT-like"/>
</dbReference>
<evidence type="ECO:0000313" key="8">
    <source>
        <dbReference type="Proteomes" id="UP000070442"/>
    </source>
</evidence>
<dbReference type="RefSeq" id="WP_068366383.1">
    <property type="nucleotide sequence ID" value="NZ_CAIJCT010000016.1"/>
</dbReference>
<evidence type="ECO:0000256" key="5">
    <source>
        <dbReference type="ARBA" id="ARBA00022898"/>
    </source>
</evidence>
<dbReference type="PATRIC" id="fig|755172.3.peg.194"/>
<evidence type="ECO:0000259" key="6">
    <source>
        <dbReference type="Pfam" id="PF00155"/>
    </source>
</evidence>
<protein>
    <submittedName>
        <fullName evidence="7">Aminotransferase, class I/II</fullName>
    </submittedName>
</protein>